<gene>
    <name evidence="8" type="ORF">RM590_25360</name>
</gene>
<reference evidence="9" key="1">
    <citation type="submission" date="2023-07" db="EMBL/GenBank/DDBJ databases">
        <title>30 novel species of actinomycetes from the DSMZ collection.</title>
        <authorList>
            <person name="Nouioui I."/>
        </authorList>
    </citation>
    <scope>NUCLEOTIDE SEQUENCE [LARGE SCALE GENOMIC DNA]</scope>
    <source>
        <strain evidence="9">DSM 44938</strain>
    </source>
</reference>
<keyword evidence="4" id="KW-0720">Serine protease</keyword>
<comment type="similarity">
    <text evidence="1 5">Belongs to the peptidase S8 family.</text>
</comment>
<feature type="region of interest" description="Disordered" evidence="6">
    <location>
        <begin position="308"/>
        <end position="342"/>
    </location>
</feature>
<keyword evidence="3" id="KW-0378">Hydrolase</keyword>
<evidence type="ECO:0000313" key="9">
    <source>
        <dbReference type="Proteomes" id="UP001183246"/>
    </source>
</evidence>
<comment type="caution">
    <text evidence="8">The sequence shown here is derived from an EMBL/GenBank/DDBJ whole genome shotgun (WGS) entry which is preliminary data.</text>
</comment>
<dbReference type="Pfam" id="PF00082">
    <property type="entry name" value="Peptidase_S8"/>
    <property type="match status" value="1"/>
</dbReference>
<dbReference type="PROSITE" id="PS51892">
    <property type="entry name" value="SUBTILASE"/>
    <property type="match status" value="1"/>
</dbReference>
<sequence length="342" mass="35081">MRTPAVTESALTVGAVDKSDVLADFSSRGPHYLDGSIKPDVTAPGVDIGAAASPGSRAELTNPAIAPGYVALDGTSMATPHVAGAAALLKEAHPDWGGEEIKAVLAASAVPGNYSAFEQGAGRVDVAAALEQTVVAEPVSLSFGSVEWSPDPTTITKDLTYRNLGDQPVTLALELTTRGPNGAAAPAGTFTLRDNEVTVPAGGTASVPVVADLGPAGTGHGFYDMTVTATGGGQTVTTPGAFSLEHAHFDIDLAIVNGDGEPETVWTAFFADVRTGRLYQFSSGLSRDIVLPHGSYTMDVYVRERDAAGGSRPAGYDWSTPASSPSGTRRSRSTPRSPGRCP</sequence>
<dbReference type="PANTHER" id="PTHR43806">
    <property type="entry name" value="PEPTIDASE S8"/>
    <property type="match status" value="1"/>
</dbReference>
<comment type="caution">
    <text evidence="5">Lacks conserved residue(s) required for the propagation of feature annotation.</text>
</comment>
<dbReference type="PANTHER" id="PTHR43806:SF65">
    <property type="entry name" value="SERINE PROTEASE APRX"/>
    <property type="match status" value="1"/>
</dbReference>
<dbReference type="InterPro" id="IPR000209">
    <property type="entry name" value="Peptidase_S8/S53_dom"/>
</dbReference>
<feature type="compositionally biased region" description="Low complexity" evidence="6">
    <location>
        <begin position="319"/>
        <end position="342"/>
    </location>
</feature>
<organism evidence="8 9">
    <name type="scientific">Streptomyces litchfieldiae</name>
    <dbReference type="NCBI Taxonomy" id="3075543"/>
    <lineage>
        <taxon>Bacteria</taxon>
        <taxon>Bacillati</taxon>
        <taxon>Actinomycetota</taxon>
        <taxon>Actinomycetes</taxon>
        <taxon>Kitasatosporales</taxon>
        <taxon>Streptomycetaceae</taxon>
        <taxon>Streptomyces</taxon>
    </lineage>
</organism>
<name>A0ABU2MWA3_9ACTN</name>
<keyword evidence="2" id="KW-0645">Protease</keyword>
<dbReference type="RefSeq" id="WP_311707027.1">
    <property type="nucleotide sequence ID" value="NZ_JAVREL010000017.1"/>
</dbReference>
<evidence type="ECO:0000256" key="5">
    <source>
        <dbReference type="PROSITE-ProRule" id="PRU01240"/>
    </source>
</evidence>
<evidence type="ECO:0000256" key="1">
    <source>
        <dbReference type="ARBA" id="ARBA00011073"/>
    </source>
</evidence>
<feature type="domain" description="Peptidase S8/S53" evidence="7">
    <location>
        <begin position="3"/>
        <end position="122"/>
    </location>
</feature>
<keyword evidence="9" id="KW-1185">Reference proteome</keyword>
<evidence type="ECO:0000256" key="4">
    <source>
        <dbReference type="ARBA" id="ARBA00022825"/>
    </source>
</evidence>
<dbReference type="SUPFAM" id="SSF52743">
    <property type="entry name" value="Subtilisin-like"/>
    <property type="match status" value="1"/>
</dbReference>
<evidence type="ECO:0000259" key="7">
    <source>
        <dbReference type="Pfam" id="PF00082"/>
    </source>
</evidence>
<accession>A0ABU2MWA3</accession>
<dbReference type="InterPro" id="IPR023828">
    <property type="entry name" value="Peptidase_S8_Ser-AS"/>
</dbReference>
<dbReference type="EMBL" id="JAVREL010000017">
    <property type="protein sequence ID" value="MDT0345889.1"/>
    <property type="molecule type" value="Genomic_DNA"/>
</dbReference>
<dbReference type="InterPro" id="IPR050131">
    <property type="entry name" value="Peptidase_S8_subtilisin-like"/>
</dbReference>
<proteinExistence type="inferred from homology"/>
<evidence type="ECO:0000256" key="6">
    <source>
        <dbReference type="SAM" id="MobiDB-lite"/>
    </source>
</evidence>
<dbReference type="PROSITE" id="PS00138">
    <property type="entry name" value="SUBTILASE_SER"/>
    <property type="match status" value="1"/>
</dbReference>
<evidence type="ECO:0000256" key="3">
    <source>
        <dbReference type="ARBA" id="ARBA00022801"/>
    </source>
</evidence>
<dbReference type="Proteomes" id="UP001183246">
    <property type="component" value="Unassembled WGS sequence"/>
</dbReference>
<dbReference type="Gene3D" id="3.40.50.200">
    <property type="entry name" value="Peptidase S8/S53 domain"/>
    <property type="match status" value="1"/>
</dbReference>
<protein>
    <submittedName>
        <fullName evidence="8">S8 family serine peptidase</fullName>
    </submittedName>
</protein>
<evidence type="ECO:0000313" key="8">
    <source>
        <dbReference type="EMBL" id="MDT0345889.1"/>
    </source>
</evidence>
<evidence type="ECO:0000256" key="2">
    <source>
        <dbReference type="ARBA" id="ARBA00022670"/>
    </source>
</evidence>
<dbReference type="InterPro" id="IPR036852">
    <property type="entry name" value="Peptidase_S8/S53_dom_sf"/>
</dbReference>